<dbReference type="PANTHER" id="PTHR30290:SF32">
    <property type="entry name" value="GLUTATHIONE-BINDING PROTEIN GSIB"/>
    <property type="match status" value="1"/>
</dbReference>
<proteinExistence type="inferred from homology"/>
<name>A0A158BXU7_9BURK</name>
<feature type="signal peptide" evidence="8">
    <location>
        <begin position="1"/>
        <end position="32"/>
    </location>
</feature>
<evidence type="ECO:0000256" key="4">
    <source>
        <dbReference type="ARBA" id="ARBA00017393"/>
    </source>
</evidence>
<dbReference type="GO" id="GO:0030288">
    <property type="term" value="C:outer membrane-bounded periplasmic space"/>
    <property type="evidence" value="ECO:0007669"/>
    <property type="project" value="TreeGrafter"/>
</dbReference>
<dbReference type="Proteomes" id="UP000054978">
    <property type="component" value="Unassembled WGS sequence"/>
</dbReference>
<dbReference type="GO" id="GO:0043190">
    <property type="term" value="C:ATP-binding cassette (ABC) transporter complex"/>
    <property type="evidence" value="ECO:0007669"/>
    <property type="project" value="InterPro"/>
</dbReference>
<dbReference type="SUPFAM" id="SSF53850">
    <property type="entry name" value="Periplasmic binding protein-like II"/>
    <property type="match status" value="1"/>
</dbReference>
<comment type="similarity">
    <text evidence="3">Belongs to the bacterial solute-binding protein 5 family.</text>
</comment>
<dbReference type="CDD" id="cd08499">
    <property type="entry name" value="PBP2_Ylib_like"/>
    <property type="match status" value="1"/>
</dbReference>
<evidence type="ECO:0000256" key="1">
    <source>
        <dbReference type="ARBA" id="ARBA00003489"/>
    </source>
</evidence>
<evidence type="ECO:0000313" key="11">
    <source>
        <dbReference type="Proteomes" id="UP000054978"/>
    </source>
</evidence>
<evidence type="ECO:0000259" key="9">
    <source>
        <dbReference type="Pfam" id="PF00496"/>
    </source>
</evidence>
<accession>A0A158BXU7</accession>
<dbReference type="EMBL" id="FCOB02000017">
    <property type="protein sequence ID" value="SAK74912.1"/>
    <property type="molecule type" value="Genomic_DNA"/>
</dbReference>
<comment type="function">
    <text evidence="1">Part of the ABC transporter complex GsiABCD involved in glutathione import. Binds glutathione.</text>
</comment>
<dbReference type="Gene3D" id="3.40.190.10">
    <property type="entry name" value="Periplasmic binding protein-like II"/>
    <property type="match status" value="1"/>
</dbReference>
<feature type="domain" description="Solute-binding protein family 5" evidence="9">
    <location>
        <begin position="77"/>
        <end position="434"/>
    </location>
</feature>
<dbReference type="Gene3D" id="3.90.76.10">
    <property type="entry name" value="Dipeptide-binding Protein, Domain 1"/>
    <property type="match status" value="1"/>
</dbReference>
<dbReference type="NCBIfam" id="NF011942">
    <property type="entry name" value="PRK15413.1"/>
    <property type="match status" value="1"/>
</dbReference>
<dbReference type="OrthoDB" id="9801799at2"/>
<organism evidence="10 11">
    <name type="scientific">Caballeronia ptereochthonis</name>
    <dbReference type="NCBI Taxonomy" id="1777144"/>
    <lineage>
        <taxon>Bacteria</taxon>
        <taxon>Pseudomonadati</taxon>
        <taxon>Pseudomonadota</taxon>
        <taxon>Betaproteobacteria</taxon>
        <taxon>Burkholderiales</taxon>
        <taxon>Burkholderiaceae</taxon>
        <taxon>Caballeronia</taxon>
    </lineage>
</organism>
<dbReference type="AlphaFoldDB" id="A0A158BXU7"/>
<keyword evidence="11" id="KW-1185">Reference proteome</keyword>
<evidence type="ECO:0000313" key="10">
    <source>
        <dbReference type="EMBL" id="SAK74912.1"/>
    </source>
</evidence>
<dbReference type="InterPro" id="IPR030678">
    <property type="entry name" value="Peptide/Ni-bd"/>
</dbReference>
<dbReference type="STRING" id="1777144.AWB83_03775"/>
<evidence type="ECO:0000256" key="7">
    <source>
        <dbReference type="ARBA" id="ARBA00022764"/>
    </source>
</evidence>
<evidence type="ECO:0000256" key="5">
    <source>
        <dbReference type="ARBA" id="ARBA00022448"/>
    </source>
</evidence>
<evidence type="ECO:0000256" key="6">
    <source>
        <dbReference type="ARBA" id="ARBA00022729"/>
    </source>
</evidence>
<dbReference type="GO" id="GO:1904680">
    <property type="term" value="F:peptide transmembrane transporter activity"/>
    <property type="evidence" value="ECO:0007669"/>
    <property type="project" value="TreeGrafter"/>
</dbReference>
<keyword evidence="6 8" id="KW-0732">Signal</keyword>
<sequence>MPSSRPFQLRALIAAGAFATLAALGPVTSAHAQSTAVMAVASTFTTMDPYDANDTLSQAVAKSFYEGLFGFDKDMKIRNVLATSYEASPDAKVYTIHLRQGVKFQDGTDFNADAVKAVFDRVTDPANKLKRYNLFNKIEKTEVVDPYTVKITLKIPFSAFINVLAHPSAVMISPTALKKYGKDIAFHPVGTGPFEFVEWKQTDDLKVKKFAGYWQKGLPKIDMIDWKPVVDNNTRAALMQTGEADFAFSIPFEQAATLKASPKVDLIAAPSIIQRYVSMNVLQKPFDNPKVREAMNYAINKEALVKVAFAGYAVPAEGVVPPGVDYATKLGPWKYDPAKARELLKEAGYPNGFETVLWSGYNHTTAQKIIQFVQQQLAQVGVKTTVEALEAGQRVQRIESAPDPKTAPVRMLYIGWSSSTGEADWAISPLLGGSSFPPKLFNTAYYKNDQVDDDLQKALATTDRSEKAKLYADAQKRIWADAPWIFLVTEKVVYARSKRLSGAYVMPDGSFSFDEIAIK</sequence>
<dbReference type="Gene3D" id="3.10.105.10">
    <property type="entry name" value="Dipeptide-binding Protein, Domain 3"/>
    <property type="match status" value="1"/>
</dbReference>
<feature type="chain" id="PRO_5007622260" description="Glutathione-binding protein GsiB" evidence="8">
    <location>
        <begin position="33"/>
        <end position="519"/>
    </location>
</feature>
<dbReference type="InterPro" id="IPR039424">
    <property type="entry name" value="SBP_5"/>
</dbReference>
<dbReference type="Pfam" id="PF00496">
    <property type="entry name" value="SBP_bac_5"/>
    <property type="match status" value="1"/>
</dbReference>
<keyword evidence="7" id="KW-0574">Periplasm</keyword>
<gene>
    <name evidence="10" type="ORF">AWB83_03775</name>
</gene>
<protein>
    <recommendedName>
        <fullName evidence="4">Glutathione-binding protein GsiB</fullName>
    </recommendedName>
</protein>
<dbReference type="GO" id="GO:0042938">
    <property type="term" value="P:dipeptide transport"/>
    <property type="evidence" value="ECO:0007669"/>
    <property type="project" value="TreeGrafter"/>
</dbReference>
<dbReference type="PANTHER" id="PTHR30290">
    <property type="entry name" value="PERIPLASMIC BINDING COMPONENT OF ABC TRANSPORTER"/>
    <property type="match status" value="1"/>
</dbReference>
<dbReference type="PIRSF" id="PIRSF002741">
    <property type="entry name" value="MppA"/>
    <property type="match status" value="1"/>
</dbReference>
<evidence type="ECO:0000256" key="8">
    <source>
        <dbReference type="SAM" id="SignalP"/>
    </source>
</evidence>
<keyword evidence="5" id="KW-0813">Transport</keyword>
<evidence type="ECO:0000256" key="3">
    <source>
        <dbReference type="ARBA" id="ARBA00005695"/>
    </source>
</evidence>
<reference evidence="10" key="1">
    <citation type="submission" date="2016-01" db="EMBL/GenBank/DDBJ databases">
        <authorList>
            <person name="Peeters C."/>
        </authorList>
    </citation>
    <scope>NUCLEOTIDE SEQUENCE [LARGE SCALE GENOMIC DNA]</scope>
    <source>
        <strain evidence="10">LMG 29326</strain>
    </source>
</reference>
<dbReference type="RefSeq" id="WP_087047163.1">
    <property type="nucleotide sequence ID" value="NZ_FCOB02000017.1"/>
</dbReference>
<comment type="caution">
    <text evidence="10">The sequence shown here is derived from an EMBL/GenBank/DDBJ whole genome shotgun (WGS) entry which is preliminary data.</text>
</comment>
<dbReference type="InterPro" id="IPR000914">
    <property type="entry name" value="SBP_5_dom"/>
</dbReference>
<comment type="subcellular location">
    <subcellularLocation>
        <location evidence="2">Periplasm</location>
    </subcellularLocation>
</comment>
<evidence type="ECO:0000256" key="2">
    <source>
        <dbReference type="ARBA" id="ARBA00004418"/>
    </source>
</evidence>
<dbReference type="FunFam" id="3.10.105.10:FF:000003">
    <property type="entry name" value="Glutathione ABC transporter substrate-binding protein GsiB"/>
    <property type="match status" value="1"/>
</dbReference>